<gene>
    <name evidence="2" type="ORF">CLV31_10552</name>
</gene>
<dbReference type="EMBL" id="QKTX01000005">
    <property type="protein sequence ID" value="PZV83829.1"/>
    <property type="molecule type" value="Genomic_DNA"/>
</dbReference>
<dbReference type="OrthoDB" id="9793216at2"/>
<evidence type="ECO:0000313" key="2">
    <source>
        <dbReference type="EMBL" id="PZV83829.1"/>
    </source>
</evidence>
<dbReference type="InterPro" id="IPR024775">
    <property type="entry name" value="DinB-like"/>
</dbReference>
<accession>A0A326RQE5</accession>
<protein>
    <submittedName>
        <fullName evidence="2">DinB family protein</fullName>
    </submittedName>
</protein>
<evidence type="ECO:0000259" key="1">
    <source>
        <dbReference type="Pfam" id="PF12867"/>
    </source>
</evidence>
<dbReference type="SUPFAM" id="SSF109854">
    <property type="entry name" value="DinB/YfiT-like putative metalloenzymes"/>
    <property type="match status" value="1"/>
</dbReference>
<dbReference type="Gene3D" id="1.20.120.450">
    <property type="entry name" value="dinb family like domain"/>
    <property type="match status" value="1"/>
</dbReference>
<proteinExistence type="predicted"/>
<dbReference type="Pfam" id="PF12867">
    <property type="entry name" value="DinB_2"/>
    <property type="match status" value="1"/>
</dbReference>
<reference evidence="2 3" key="1">
    <citation type="submission" date="2018-06" db="EMBL/GenBank/DDBJ databases">
        <title>Genomic Encyclopedia of Archaeal and Bacterial Type Strains, Phase II (KMG-II): from individual species to whole genera.</title>
        <authorList>
            <person name="Goeker M."/>
        </authorList>
    </citation>
    <scope>NUCLEOTIDE SEQUENCE [LARGE SCALE GENOMIC DNA]</scope>
    <source>
        <strain evidence="2 3">T4</strain>
    </source>
</reference>
<sequence length="171" mass="19306">MNTFSLPSKGDYPTYYETYLEKIPPASFTDLIQNQISEIRELFASKPAGWDSIAYAEGKWTPKEVLGHIIDTERIMTFRALCFARGEKQSLPGFDENQYVAAAGFSKIPLEDLLNDFEAQRKAILTLVKTLSAESLDGVGMANQKPITPRALLWIIPGHFIHHLQVLNSRY</sequence>
<comment type="caution">
    <text evidence="2">The sequence shown here is derived from an EMBL/GenBank/DDBJ whole genome shotgun (WGS) entry which is preliminary data.</text>
</comment>
<dbReference type="RefSeq" id="WP_111392444.1">
    <property type="nucleotide sequence ID" value="NZ_QKTX01000005.1"/>
</dbReference>
<feature type="domain" description="DinB-like" evidence="1">
    <location>
        <begin position="42"/>
        <end position="166"/>
    </location>
</feature>
<organism evidence="2 3">
    <name type="scientific">Algoriphagus aquaeductus</name>
    <dbReference type="NCBI Taxonomy" id="475299"/>
    <lineage>
        <taxon>Bacteria</taxon>
        <taxon>Pseudomonadati</taxon>
        <taxon>Bacteroidota</taxon>
        <taxon>Cytophagia</taxon>
        <taxon>Cytophagales</taxon>
        <taxon>Cyclobacteriaceae</taxon>
        <taxon>Algoriphagus</taxon>
    </lineage>
</organism>
<keyword evidence="3" id="KW-1185">Reference proteome</keyword>
<dbReference type="InterPro" id="IPR034660">
    <property type="entry name" value="DinB/YfiT-like"/>
</dbReference>
<evidence type="ECO:0000313" key="3">
    <source>
        <dbReference type="Proteomes" id="UP000248917"/>
    </source>
</evidence>
<dbReference type="AlphaFoldDB" id="A0A326RQE5"/>
<name>A0A326RQE5_9BACT</name>
<dbReference type="Proteomes" id="UP000248917">
    <property type="component" value="Unassembled WGS sequence"/>
</dbReference>